<sequence>MNSFLDMQTCIKYISAGHGLWTLPADVDAFVCNDLIFIVTFADCHQELIDWFGLTSDSCLFPKLSFHYKNFSRCRADCCPFPDLLFLVSNSRSSVSSAYNLFMAVTIFYVKFCIENVYNHLFYECSVN</sequence>
<evidence type="ECO:0000313" key="1">
    <source>
        <dbReference type="EnsemblMetazoa" id="GPPI000334-PA"/>
    </source>
</evidence>
<keyword evidence="2" id="KW-1185">Reference proteome</keyword>
<organism evidence="1 2">
    <name type="scientific">Glossina palpalis gambiensis</name>
    <dbReference type="NCBI Taxonomy" id="67801"/>
    <lineage>
        <taxon>Eukaryota</taxon>
        <taxon>Metazoa</taxon>
        <taxon>Ecdysozoa</taxon>
        <taxon>Arthropoda</taxon>
        <taxon>Hexapoda</taxon>
        <taxon>Insecta</taxon>
        <taxon>Pterygota</taxon>
        <taxon>Neoptera</taxon>
        <taxon>Endopterygota</taxon>
        <taxon>Diptera</taxon>
        <taxon>Brachycera</taxon>
        <taxon>Muscomorpha</taxon>
        <taxon>Hippoboscoidea</taxon>
        <taxon>Glossinidae</taxon>
        <taxon>Glossina</taxon>
    </lineage>
</organism>
<dbReference type="EMBL" id="JXJN01028284">
    <property type="status" value="NOT_ANNOTATED_CDS"/>
    <property type="molecule type" value="Genomic_DNA"/>
</dbReference>
<reference evidence="1" key="2">
    <citation type="submission" date="2020-05" db="UniProtKB">
        <authorList>
            <consortium name="EnsemblMetazoa"/>
        </authorList>
    </citation>
    <scope>IDENTIFICATION</scope>
    <source>
        <strain evidence="1">IAEA</strain>
    </source>
</reference>
<proteinExistence type="predicted"/>
<protein>
    <submittedName>
        <fullName evidence="1">Uncharacterized protein</fullName>
    </submittedName>
</protein>
<evidence type="ECO:0000313" key="2">
    <source>
        <dbReference type="Proteomes" id="UP000092460"/>
    </source>
</evidence>
<dbReference type="VEuPathDB" id="VectorBase:GPPI000334"/>
<accession>A0A1B0AKT8</accession>
<dbReference type="EnsemblMetazoa" id="GPPI000334-RA">
    <property type="protein sequence ID" value="GPPI000334-PA"/>
    <property type="gene ID" value="GPPI000334"/>
</dbReference>
<name>A0A1B0AKT8_9MUSC</name>
<dbReference type="AlphaFoldDB" id="A0A1B0AKT8"/>
<reference evidence="2" key="1">
    <citation type="submission" date="2015-01" db="EMBL/GenBank/DDBJ databases">
        <authorList>
            <person name="Aksoy S."/>
            <person name="Warren W."/>
            <person name="Wilson R.K."/>
        </authorList>
    </citation>
    <scope>NUCLEOTIDE SEQUENCE [LARGE SCALE GENOMIC DNA]</scope>
    <source>
        <strain evidence="2">IAEA</strain>
    </source>
</reference>
<dbReference type="Proteomes" id="UP000092460">
    <property type="component" value="Unassembled WGS sequence"/>
</dbReference>